<dbReference type="Pfam" id="PF01168">
    <property type="entry name" value="Ala_racemase_N"/>
    <property type="match status" value="1"/>
</dbReference>
<reference evidence="6" key="2">
    <citation type="journal article" date="2021" name="PeerJ">
        <title>Extensive microbial diversity within the chicken gut microbiome revealed by metagenomics and culture.</title>
        <authorList>
            <person name="Gilroy R."/>
            <person name="Ravi A."/>
            <person name="Getino M."/>
            <person name="Pursley I."/>
            <person name="Horton D.L."/>
            <person name="Alikhan N.F."/>
            <person name="Baker D."/>
            <person name="Gharbi K."/>
            <person name="Hall N."/>
            <person name="Watson M."/>
            <person name="Adriaenssens E.M."/>
            <person name="Foster-Nyarko E."/>
            <person name="Jarju S."/>
            <person name="Secka A."/>
            <person name="Antonio M."/>
            <person name="Oren A."/>
            <person name="Chaudhuri R.R."/>
            <person name="La Ragione R."/>
            <person name="Hildebrand F."/>
            <person name="Pallen M.J."/>
        </authorList>
    </citation>
    <scope>NUCLEOTIDE SEQUENCE</scope>
    <source>
        <strain evidence="6">ChiGjej3B3-7149</strain>
    </source>
</reference>
<dbReference type="InterPro" id="IPR011078">
    <property type="entry name" value="PyrdxlP_homeostasis"/>
</dbReference>
<dbReference type="PANTHER" id="PTHR10146">
    <property type="entry name" value="PROLINE SYNTHETASE CO-TRANSCRIBED BACTERIAL HOMOLOG PROTEIN"/>
    <property type="match status" value="1"/>
</dbReference>
<dbReference type="AlphaFoldDB" id="A0A9D1DJL2"/>
<dbReference type="GO" id="GO:0030170">
    <property type="term" value="F:pyridoxal phosphate binding"/>
    <property type="evidence" value="ECO:0007669"/>
    <property type="project" value="UniProtKB-UniRule"/>
</dbReference>
<comment type="cofactor">
    <cofactor evidence="3">
        <name>pyridoxal 5'-phosphate</name>
        <dbReference type="ChEBI" id="CHEBI:597326"/>
    </cofactor>
</comment>
<name>A0A9D1DJL2_9FIRM</name>
<dbReference type="SUPFAM" id="SSF51419">
    <property type="entry name" value="PLP-binding barrel"/>
    <property type="match status" value="1"/>
</dbReference>
<dbReference type="HAMAP" id="MF_02087">
    <property type="entry name" value="PLP_homeostasis"/>
    <property type="match status" value="1"/>
</dbReference>
<evidence type="ECO:0000256" key="3">
    <source>
        <dbReference type="PIRSR" id="PIRSR004848-1"/>
    </source>
</evidence>
<comment type="similarity">
    <text evidence="2 4">Belongs to the pyridoxal phosphate-binding protein YggS/PROSC family.</text>
</comment>
<dbReference type="PANTHER" id="PTHR10146:SF14">
    <property type="entry name" value="PYRIDOXAL PHOSPHATE HOMEOSTASIS PROTEIN"/>
    <property type="match status" value="1"/>
</dbReference>
<comment type="function">
    <text evidence="2">Pyridoxal 5'-phosphate (PLP)-binding protein, which is involved in PLP homeostasis.</text>
</comment>
<evidence type="ECO:0000313" key="6">
    <source>
        <dbReference type="EMBL" id="HIR54119.1"/>
    </source>
</evidence>
<evidence type="ECO:0000256" key="4">
    <source>
        <dbReference type="RuleBase" id="RU004514"/>
    </source>
</evidence>
<dbReference type="InterPro" id="IPR001608">
    <property type="entry name" value="Ala_racemase_N"/>
</dbReference>
<evidence type="ECO:0000256" key="1">
    <source>
        <dbReference type="ARBA" id="ARBA00022898"/>
    </source>
</evidence>
<evidence type="ECO:0000313" key="7">
    <source>
        <dbReference type="Proteomes" id="UP000824238"/>
    </source>
</evidence>
<dbReference type="EMBL" id="DVHH01000018">
    <property type="protein sequence ID" value="HIR54119.1"/>
    <property type="molecule type" value="Genomic_DNA"/>
</dbReference>
<reference evidence="6" key="1">
    <citation type="submission" date="2020-10" db="EMBL/GenBank/DDBJ databases">
        <authorList>
            <person name="Gilroy R."/>
        </authorList>
    </citation>
    <scope>NUCLEOTIDE SEQUENCE</scope>
    <source>
        <strain evidence="6">ChiGjej3B3-7149</strain>
    </source>
</reference>
<dbReference type="Gene3D" id="3.20.20.10">
    <property type="entry name" value="Alanine racemase"/>
    <property type="match status" value="1"/>
</dbReference>
<protein>
    <recommendedName>
        <fullName evidence="2">Pyridoxal phosphate homeostasis protein</fullName>
        <shortName evidence="2">PLP homeostasis protein</shortName>
    </recommendedName>
</protein>
<accession>A0A9D1DJL2</accession>
<keyword evidence="1 2" id="KW-0663">Pyridoxal phosphate</keyword>
<evidence type="ECO:0000256" key="2">
    <source>
        <dbReference type="HAMAP-Rule" id="MF_02087"/>
    </source>
</evidence>
<feature type="domain" description="Alanine racemase N-terminal" evidence="5">
    <location>
        <begin position="3"/>
        <end position="223"/>
    </location>
</feature>
<dbReference type="Proteomes" id="UP000824238">
    <property type="component" value="Unassembled WGS sequence"/>
</dbReference>
<dbReference type="CDD" id="cd00635">
    <property type="entry name" value="PLPDE_III_YBL036c_like"/>
    <property type="match status" value="1"/>
</dbReference>
<dbReference type="PIRSF" id="PIRSF004848">
    <property type="entry name" value="YBL036c_PLPDEIII"/>
    <property type="match status" value="1"/>
</dbReference>
<comment type="caution">
    <text evidence="6">The sequence shown here is derived from an EMBL/GenBank/DDBJ whole genome shotgun (WGS) entry which is preliminary data.</text>
</comment>
<sequence length="229" mass="24208">MGIAENVAAVRARIEAAAGGRRVLLVAASKMNGADRVREAVAAGVDACGENRVQELVEKRAAGAYEGAGLHFIGHLQRNKVKYLVGSVGLIESVDSVELLGDISARAQRLGVVQDVLLEVNIAGELSKSGVSPERLPELLDFAAAQEGLRVRGLMAIPPISVIPGANRPYFARMYELFVDIGGKKYDNTSMDFLSMGMSGDFEDAIAEGANMVRVGSAIFGARDYGAGR</sequence>
<dbReference type="InterPro" id="IPR029066">
    <property type="entry name" value="PLP-binding_barrel"/>
</dbReference>
<feature type="modified residue" description="N6-(pyridoxal phosphate)lysine" evidence="2 3">
    <location>
        <position position="30"/>
    </location>
</feature>
<gene>
    <name evidence="6" type="ORF">IAD36_00730</name>
</gene>
<evidence type="ECO:0000259" key="5">
    <source>
        <dbReference type="Pfam" id="PF01168"/>
    </source>
</evidence>
<dbReference type="NCBIfam" id="TIGR00044">
    <property type="entry name" value="YggS family pyridoxal phosphate-dependent enzyme"/>
    <property type="match status" value="1"/>
</dbReference>
<organism evidence="6 7">
    <name type="scientific">Candidatus Scatomorpha intestinigallinarum</name>
    <dbReference type="NCBI Taxonomy" id="2840923"/>
    <lineage>
        <taxon>Bacteria</taxon>
        <taxon>Bacillati</taxon>
        <taxon>Bacillota</taxon>
        <taxon>Clostridia</taxon>
        <taxon>Eubacteriales</taxon>
        <taxon>Candidatus Scatomorpha</taxon>
    </lineage>
</organism>
<proteinExistence type="inferred from homology"/>